<reference evidence="9 10" key="1">
    <citation type="submission" date="2019-03" db="EMBL/GenBank/DDBJ databases">
        <title>Genomic Encyclopedia of Type Strains, Phase IV (KMG-IV): sequencing the most valuable type-strain genomes for metagenomic binning, comparative biology and taxonomic classification.</title>
        <authorList>
            <person name="Goeker M."/>
        </authorList>
    </citation>
    <scope>NUCLEOTIDE SEQUENCE [LARGE SCALE GENOMIC DNA]</scope>
    <source>
        <strain evidence="9 10">DSM 21667</strain>
    </source>
</reference>
<sequence length="142" mass="15544">MKLGARRDDDFEINVIPLIDVMLTLLMFFVLTATFDQTARLKVALPQASEAAEAEPETGLTIQVDSDGRYFIDNNEILNPSVDTLKDVLNQIAGDDRSRPVMIRADAQTPHQAVVTAMDALGQVGFTRLSIATTPSKEAPKK</sequence>
<accession>A0A4R6YYT9</accession>
<keyword evidence="7" id="KW-0653">Protein transport</keyword>
<comment type="similarity">
    <text evidence="2 7">Belongs to the ExbD/TolR family.</text>
</comment>
<evidence type="ECO:0000313" key="9">
    <source>
        <dbReference type="EMBL" id="TDR44136.1"/>
    </source>
</evidence>
<evidence type="ECO:0000256" key="4">
    <source>
        <dbReference type="ARBA" id="ARBA00022692"/>
    </source>
</evidence>
<dbReference type="PANTHER" id="PTHR30558">
    <property type="entry name" value="EXBD MEMBRANE COMPONENT OF PMF-DRIVEN MACROMOLECULE IMPORT SYSTEM"/>
    <property type="match status" value="1"/>
</dbReference>
<evidence type="ECO:0000256" key="5">
    <source>
        <dbReference type="ARBA" id="ARBA00022989"/>
    </source>
</evidence>
<dbReference type="Gene3D" id="3.30.420.270">
    <property type="match status" value="1"/>
</dbReference>
<keyword evidence="6 8" id="KW-0472">Membrane</keyword>
<evidence type="ECO:0000256" key="7">
    <source>
        <dbReference type="RuleBase" id="RU003879"/>
    </source>
</evidence>
<comment type="subcellular location">
    <subcellularLocation>
        <location evidence="1">Cell membrane</location>
        <topology evidence="1">Single-pass membrane protein</topology>
    </subcellularLocation>
    <subcellularLocation>
        <location evidence="7">Cell membrane</location>
        <topology evidence="7">Single-pass type II membrane protein</topology>
    </subcellularLocation>
</comment>
<dbReference type="Pfam" id="PF02472">
    <property type="entry name" value="ExbD"/>
    <property type="match status" value="1"/>
</dbReference>
<keyword evidence="3" id="KW-1003">Cell membrane</keyword>
<proteinExistence type="inferred from homology"/>
<name>A0A4R6YYT9_9GAMM</name>
<protein>
    <submittedName>
        <fullName evidence="9">Biopolymer transport protein ExbD</fullName>
    </submittedName>
</protein>
<keyword evidence="7" id="KW-0813">Transport</keyword>
<keyword evidence="4 7" id="KW-0812">Transmembrane</keyword>
<dbReference type="OrthoDB" id="9793581at2"/>
<comment type="caution">
    <text evidence="9">The sequence shown here is derived from an EMBL/GenBank/DDBJ whole genome shotgun (WGS) entry which is preliminary data.</text>
</comment>
<evidence type="ECO:0000256" key="1">
    <source>
        <dbReference type="ARBA" id="ARBA00004162"/>
    </source>
</evidence>
<evidence type="ECO:0000313" key="10">
    <source>
        <dbReference type="Proteomes" id="UP000295293"/>
    </source>
</evidence>
<dbReference type="RefSeq" id="WP_133818872.1">
    <property type="nucleotide sequence ID" value="NZ_SNZH01000006.1"/>
</dbReference>
<dbReference type="Proteomes" id="UP000295293">
    <property type="component" value="Unassembled WGS sequence"/>
</dbReference>
<dbReference type="PANTHER" id="PTHR30558:SF3">
    <property type="entry name" value="BIOPOLYMER TRANSPORT PROTEIN EXBD-RELATED"/>
    <property type="match status" value="1"/>
</dbReference>
<keyword evidence="5 8" id="KW-1133">Transmembrane helix</keyword>
<gene>
    <name evidence="9" type="ORF">DFR29_106284</name>
</gene>
<dbReference type="InterPro" id="IPR003400">
    <property type="entry name" value="ExbD"/>
</dbReference>
<dbReference type="AlphaFoldDB" id="A0A4R6YYT9"/>
<evidence type="ECO:0000256" key="3">
    <source>
        <dbReference type="ARBA" id="ARBA00022475"/>
    </source>
</evidence>
<dbReference type="GO" id="GO:0015031">
    <property type="term" value="P:protein transport"/>
    <property type="evidence" value="ECO:0007669"/>
    <property type="project" value="UniProtKB-KW"/>
</dbReference>
<feature type="transmembrane region" description="Helical" evidence="8">
    <location>
        <begin position="15"/>
        <end position="35"/>
    </location>
</feature>
<dbReference type="GO" id="GO:0022857">
    <property type="term" value="F:transmembrane transporter activity"/>
    <property type="evidence" value="ECO:0007669"/>
    <property type="project" value="InterPro"/>
</dbReference>
<organism evidence="9 10">
    <name type="scientific">Tahibacter aquaticus</name>
    <dbReference type="NCBI Taxonomy" id="520092"/>
    <lineage>
        <taxon>Bacteria</taxon>
        <taxon>Pseudomonadati</taxon>
        <taxon>Pseudomonadota</taxon>
        <taxon>Gammaproteobacteria</taxon>
        <taxon>Lysobacterales</taxon>
        <taxon>Rhodanobacteraceae</taxon>
        <taxon>Tahibacter</taxon>
    </lineage>
</organism>
<dbReference type="GO" id="GO:0005886">
    <property type="term" value="C:plasma membrane"/>
    <property type="evidence" value="ECO:0007669"/>
    <property type="project" value="UniProtKB-SubCell"/>
</dbReference>
<evidence type="ECO:0000256" key="2">
    <source>
        <dbReference type="ARBA" id="ARBA00005811"/>
    </source>
</evidence>
<keyword evidence="10" id="KW-1185">Reference proteome</keyword>
<dbReference type="EMBL" id="SNZH01000006">
    <property type="protein sequence ID" value="TDR44136.1"/>
    <property type="molecule type" value="Genomic_DNA"/>
</dbReference>
<evidence type="ECO:0000256" key="6">
    <source>
        <dbReference type="ARBA" id="ARBA00023136"/>
    </source>
</evidence>
<evidence type="ECO:0000256" key="8">
    <source>
        <dbReference type="SAM" id="Phobius"/>
    </source>
</evidence>